<dbReference type="Proteomes" id="UP000177878">
    <property type="component" value="Unassembled WGS sequence"/>
</dbReference>
<proteinExistence type="predicted"/>
<evidence type="ECO:0000313" key="1">
    <source>
        <dbReference type="EMBL" id="OGF19347.1"/>
    </source>
</evidence>
<dbReference type="AlphaFoldDB" id="A0A1F5RY40"/>
<organism evidence="1 2">
    <name type="scientific">Candidatus Falkowbacteria bacterium RIFCSPLOWO2_02_FULL_45_15</name>
    <dbReference type="NCBI Taxonomy" id="1797988"/>
    <lineage>
        <taxon>Bacteria</taxon>
        <taxon>Candidatus Falkowiibacteriota</taxon>
    </lineage>
</organism>
<name>A0A1F5RY40_9BACT</name>
<gene>
    <name evidence="1" type="ORF">A3I35_03110</name>
</gene>
<sequence length="134" mass="14731">MVESGCISVQRLQEIAVAAQQKIKIQPVIAQLNEEGRKIIICDALRTTETPGGVLQALSERLQCSMAEAKEMAVAYVKEHYSNPKSLVSALRQFGIADAEMIPVLQSRFGLQGDNVEQCIAEYLQDKVLQKRGG</sequence>
<comment type="caution">
    <text evidence="1">The sequence shown here is derived from an EMBL/GenBank/DDBJ whole genome shotgun (WGS) entry which is preliminary data.</text>
</comment>
<evidence type="ECO:0000313" key="2">
    <source>
        <dbReference type="Proteomes" id="UP000177878"/>
    </source>
</evidence>
<dbReference type="EMBL" id="MFFV01000034">
    <property type="protein sequence ID" value="OGF19347.1"/>
    <property type="molecule type" value="Genomic_DNA"/>
</dbReference>
<accession>A0A1F5RY40</accession>
<protein>
    <submittedName>
        <fullName evidence="1">Uncharacterized protein</fullName>
    </submittedName>
</protein>
<reference evidence="1 2" key="1">
    <citation type="journal article" date="2016" name="Nat. Commun.">
        <title>Thousands of microbial genomes shed light on interconnected biogeochemical processes in an aquifer system.</title>
        <authorList>
            <person name="Anantharaman K."/>
            <person name="Brown C.T."/>
            <person name="Hug L.A."/>
            <person name="Sharon I."/>
            <person name="Castelle C.J."/>
            <person name="Probst A.J."/>
            <person name="Thomas B.C."/>
            <person name="Singh A."/>
            <person name="Wilkins M.J."/>
            <person name="Karaoz U."/>
            <person name="Brodie E.L."/>
            <person name="Williams K.H."/>
            <person name="Hubbard S.S."/>
            <person name="Banfield J.F."/>
        </authorList>
    </citation>
    <scope>NUCLEOTIDE SEQUENCE [LARGE SCALE GENOMIC DNA]</scope>
</reference>